<dbReference type="SUPFAM" id="SSF52540">
    <property type="entry name" value="P-loop containing nucleoside triphosphate hydrolases"/>
    <property type="match status" value="1"/>
</dbReference>
<organism evidence="2">
    <name type="scientific">candidate division WWE3 bacterium</name>
    <dbReference type="NCBI Taxonomy" id="2053526"/>
    <lineage>
        <taxon>Bacteria</taxon>
        <taxon>Katanobacteria</taxon>
    </lineage>
</organism>
<sequence length="210" mass="23844">MLSRYKYLIIRQTLSNKGEKSVGKLIVITGLDASGKDTVAAALQGLDPGSYLVKTPTDPFIPARSEMDALAMQHPWMHYYFYLASIYHASSIISKLLKNGGNVYCVRYLLDTVCYHRGLGLPVHLNYTKGIRRPDLTIFLAINDEGVRQQRLGSRGRSVGDEVTDNDHVRQRILEAYRQYKSEYILVDNTFKTVPQVVEEIRYIIEGLSK</sequence>
<reference evidence="2" key="1">
    <citation type="journal article" date="2020" name="mSystems">
        <title>Genome- and Community-Level Interaction Insights into Carbon Utilization and Element Cycling Functions of Hydrothermarchaeota in Hydrothermal Sediment.</title>
        <authorList>
            <person name="Zhou Z."/>
            <person name="Liu Y."/>
            <person name="Xu W."/>
            <person name="Pan J."/>
            <person name="Luo Z.H."/>
            <person name="Li M."/>
        </authorList>
    </citation>
    <scope>NUCLEOTIDE SEQUENCE [LARGE SCALE GENOMIC DNA]</scope>
    <source>
        <strain evidence="2">SpSt-361</strain>
    </source>
</reference>
<proteinExistence type="predicted"/>
<dbReference type="InterPro" id="IPR039430">
    <property type="entry name" value="Thymidylate_kin-like_dom"/>
</dbReference>
<name>A0A832DS36_UNCKA</name>
<feature type="domain" description="Thymidylate kinase-like" evidence="1">
    <location>
        <begin position="28"/>
        <end position="201"/>
    </location>
</feature>
<evidence type="ECO:0000313" key="2">
    <source>
        <dbReference type="EMBL" id="HEX62064.1"/>
    </source>
</evidence>
<protein>
    <recommendedName>
        <fullName evidence="1">Thymidylate kinase-like domain-containing protein</fullName>
    </recommendedName>
</protein>
<evidence type="ECO:0000259" key="1">
    <source>
        <dbReference type="Pfam" id="PF02223"/>
    </source>
</evidence>
<dbReference type="Gene3D" id="3.40.50.300">
    <property type="entry name" value="P-loop containing nucleotide triphosphate hydrolases"/>
    <property type="match status" value="1"/>
</dbReference>
<comment type="caution">
    <text evidence="2">The sequence shown here is derived from an EMBL/GenBank/DDBJ whole genome shotgun (WGS) entry which is preliminary data.</text>
</comment>
<gene>
    <name evidence="2" type="ORF">ENR01_02860</name>
</gene>
<accession>A0A832DS36</accession>
<dbReference type="EMBL" id="DSPJ01000072">
    <property type="protein sequence ID" value="HEX62064.1"/>
    <property type="molecule type" value="Genomic_DNA"/>
</dbReference>
<dbReference type="AlphaFoldDB" id="A0A832DS36"/>
<dbReference type="InterPro" id="IPR027417">
    <property type="entry name" value="P-loop_NTPase"/>
</dbReference>
<dbReference type="Pfam" id="PF02223">
    <property type="entry name" value="Thymidylate_kin"/>
    <property type="match status" value="1"/>
</dbReference>